<organism evidence="1 2">
    <name type="scientific">Kangiella koreensis (strain DSM 16069 / JCM 12317 / KCTC 12182 / SW-125)</name>
    <dbReference type="NCBI Taxonomy" id="523791"/>
    <lineage>
        <taxon>Bacteria</taxon>
        <taxon>Pseudomonadati</taxon>
        <taxon>Pseudomonadota</taxon>
        <taxon>Gammaproteobacteria</taxon>
        <taxon>Kangiellales</taxon>
        <taxon>Kangiellaceae</taxon>
        <taxon>Kangiella</taxon>
    </lineage>
</organism>
<evidence type="ECO:0000313" key="1">
    <source>
        <dbReference type="EMBL" id="ACV25495.1"/>
    </source>
</evidence>
<proteinExistence type="predicted"/>
<dbReference type="EMBL" id="CP001707">
    <property type="protein sequence ID" value="ACV25495.1"/>
    <property type="molecule type" value="Genomic_DNA"/>
</dbReference>
<evidence type="ECO:0000313" key="2">
    <source>
        <dbReference type="Proteomes" id="UP000001231"/>
    </source>
</evidence>
<dbReference type="RefSeq" id="WP_012800010.1">
    <property type="nucleotide sequence ID" value="NC_013166.1"/>
</dbReference>
<dbReference type="AlphaFoldDB" id="C7R664"/>
<sequence length="51" mass="5752">MSGSPFLQSIRHYLRTNNYSYQVATTQLTATDILTSRGTDTSLCGVHPRYE</sequence>
<dbReference type="InParanoid" id="C7R664"/>
<reference evidence="1 2" key="1">
    <citation type="journal article" date="2009" name="Stand. Genomic Sci.">
        <title>Complete genome sequence of Kangiella koreensis type strain (SW-125).</title>
        <authorList>
            <person name="Han C."/>
            <person name="Sikorski J."/>
            <person name="Lapidus A."/>
            <person name="Nolan M."/>
            <person name="Glavina Del Rio T."/>
            <person name="Tice H."/>
            <person name="Cheng J.F."/>
            <person name="Lucas S."/>
            <person name="Chen F."/>
            <person name="Copeland A."/>
            <person name="Ivanova N."/>
            <person name="Mavromatis K."/>
            <person name="Ovchinnikova G."/>
            <person name="Pati A."/>
            <person name="Bruce D."/>
            <person name="Goodwin L."/>
            <person name="Pitluck S."/>
            <person name="Chen A."/>
            <person name="Palaniappan K."/>
            <person name="Land M."/>
            <person name="Hauser L."/>
            <person name="Chang Y.J."/>
            <person name="Jeffries C.D."/>
            <person name="Chain P."/>
            <person name="Saunders E."/>
            <person name="Brettin T."/>
            <person name="Goker M."/>
            <person name="Tindall B.J."/>
            <person name="Bristow J."/>
            <person name="Eisen J.A."/>
            <person name="Markowitz V."/>
            <person name="Hugenholtz P."/>
            <person name="Kyrpides N.C."/>
            <person name="Klenk H.P."/>
            <person name="Detter J.C."/>
        </authorList>
    </citation>
    <scope>NUCLEOTIDE SEQUENCE [LARGE SCALE GENOMIC DNA]</scope>
    <source>
        <strain evidence="2">DSM 16069 / KCTC 12182 / SW-125</strain>
    </source>
</reference>
<accession>C7R664</accession>
<dbReference type="Proteomes" id="UP000001231">
    <property type="component" value="Chromosome"/>
</dbReference>
<name>C7R664_KANKD</name>
<dbReference type="KEGG" id="kko:Kkor_0073"/>
<dbReference type="STRING" id="523791.Kkor_0073"/>
<protein>
    <submittedName>
        <fullName evidence="1">Uncharacterized protein</fullName>
    </submittedName>
</protein>
<dbReference type="HOGENOM" id="CLU_3099753_0_0_6"/>
<gene>
    <name evidence="1" type="ordered locus">Kkor_0073</name>
</gene>
<keyword evidence="2" id="KW-1185">Reference proteome</keyword>